<reference evidence="2" key="1">
    <citation type="submission" date="2023-10" db="EMBL/GenBank/DDBJ databases">
        <title>Chromosome-level genome of the transformable northern wattle, Acacia crassicarpa.</title>
        <authorList>
            <person name="Massaro I."/>
            <person name="Sinha N.R."/>
            <person name="Poethig S."/>
            <person name="Leichty A.R."/>
        </authorList>
    </citation>
    <scope>NUCLEOTIDE SEQUENCE</scope>
    <source>
        <strain evidence="2">Acra3RX</strain>
        <tissue evidence="2">Leaf</tissue>
    </source>
</reference>
<dbReference type="Proteomes" id="UP001293593">
    <property type="component" value="Unassembled WGS sequence"/>
</dbReference>
<comment type="caution">
    <text evidence="2">The sequence shown here is derived from an EMBL/GenBank/DDBJ whole genome shotgun (WGS) entry which is preliminary data.</text>
</comment>
<evidence type="ECO:0000313" key="3">
    <source>
        <dbReference type="Proteomes" id="UP001293593"/>
    </source>
</evidence>
<keyword evidence="3" id="KW-1185">Reference proteome</keyword>
<proteinExistence type="predicted"/>
<sequence>MCYNAQNRDQEGISGLSIREMSNNKVGQFPEWKRLRGVKTLPRRGQVKSKIAANALHSIFSLLSRASSSSSCHYHPSPIKP</sequence>
<protein>
    <submittedName>
        <fullName evidence="2">Uncharacterized protein</fullName>
    </submittedName>
</protein>
<name>A0AAE1MI51_9FABA</name>
<evidence type="ECO:0000313" key="2">
    <source>
        <dbReference type="EMBL" id="KAK4262793.1"/>
    </source>
</evidence>
<dbReference type="EMBL" id="JAWXYG010000009">
    <property type="protein sequence ID" value="KAK4262793.1"/>
    <property type="molecule type" value="Genomic_DNA"/>
</dbReference>
<gene>
    <name evidence="2" type="ORF">QN277_028303</name>
</gene>
<dbReference type="AlphaFoldDB" id="A0AAE1MI51"/>
<evidence type="ECO:0000256" key="1">
    <source>
        <dbReference type="SAM" id="MobiDB-lite"/>
    </source>
</evidence>
<accession>A0AAE1MI51</accession>
<feature type="region of interest" description="Disordered" evidence="1">
    <location>
        <begin position="1"/>
        <end position="20"/>
    </location>
</feature>
<organism evidence="2 3">
    <name type="scientific">Acacia crassicarpa</name>
    <name type="common">northern wattle</name>
    <dbReference type="NCBI Taxonomy" id="499986"/>
    <lineage>
        <taxon>Eukaryota</taxon>
        <taxon>Viridiplantae</taxon>
        <taxon>Streptophyta</taxon>
        <taxon>Embryophyta</taxon>
        <taxon>Tracheophyta</taxon>
        <taxon>Spermatophyta</taxon>
        <taxon>Magnoliopsida</taxon>
        <taxon>eudicotyledons</taxon>
        <taxon>Gunneridae</taxon>
        <taxon>Pentapetalae</taxon>
        <taxon>rosids</taxon>
        <taxon>fabids</taxon>
        <taxon>Fabales</taxon>
        <taxon>Fabaceae</taxon>
        <taxon>Caesalpinioideae</taxon>
        <taxon>mimosoid clade</taxon>
        <taxon>Acacieae</taxon>
        <taxon>Acacia</taxon>
    </lineage>
</organism>